<evidence type="ECO:0000313" key="3">
    <source>
        <dbReference type="Proteomes" id="UP001177023"/>
    </source>
</evidence>
<feature type="non-terminal residue" evidence="1">
    <location>
        <position position="70"/>
    </location>
</feature>
<gene>
    <name evidence="1" type="ORF">MSPICULIGERA_LOCUS2656</name>
    <name evidence="2" type="ORF">MSPICULIGERA_LOCUS9582</name>
</gene>
<evidence type="ECO:0000313" key="1">
    <source>
        <dbReference type="EMBL" id="CAJ0563956.1"/>
    </source>
</evidence>
<sequence length="70" mass="8353">MRRILILLSLLIFYLSLVQAYDQERLYRLSKRSFAKVILLPFHQQVDPAYAPSPRLLNLLSKSQWRYGML</sequence>
<keyword evidence="3" id="KW-1185">Reference proteome</keyword>
<name>A0AA36C7T3_9BILA</name>
<protein>
    <submittedName>
        <fullName evidence="1">Uncharacterized protein</fullName>
    </submittedName>
</protein>
<organism evidence="1 3">
    <name type="scientific">Mesorhabditis spiculigera</name>
    <dbReference type="NCBI Taxonomy" id="96644"/>
    <lineage>
        <taxon>Eukaryota</taxon>
        <taxon>Metazoa</taxon>
        <taxon>Ecdysozoa</taxon>
        <taxon>Nematoda</taxon>
        <taxon>Chromadorea</taxon>
        <taxon>Rhabditida</taxon>
        <taxon>Rhabditina</taxon>
        <taxon>Rhabditomorpha</taxon>
        <taxon>Rhabditoidea</taxon>
        <taxon>Rhabditidae</taxon>
        <taxon>Mesorhabditinae</taxon>
        <taxon>Mesorhabditis</taxon>
    </lineage>
</organism>
<reference evidence="1" key="1">
    <citation type="submission" date="2023-06" db="EMBL/GenBank/DDBJ databases">
        <authorList>
            <person name="Delattre M."/>
        </authorList>
    </citation>
    <scope>NUCLEOTIDE SEQUENCE</scope>
    <source>
        <strain evidence="1">AF72</strain>
    </source>
</reference>
<dbReference type="AlphaFoldDB" id="A0AA36C7T3"/>
<proteinExistence type="predicted"/>
<accession>A0AA36C7T3</accession>
<comment type="caution">
    <text evidence="1">The sequence shown here is derived from an EMBL/GenBank/DDBJ whole genome shotgun (WGS) entry which is preliminary data.</text>
</comment>
<dbReference type="EMBL" id="CATQJA010000764">
    <property type="protein sequence ID" value="CAJ0563956.1"/>
    <property type="molecule type" value="Genomic_DNA"/>
</dbReference>
<dbReference type="Proteomes" id="UP001177023">
    <property type="component" value="Unassembled WGS sequence"/>
</dbReference>
<dbReference type="EMBL" id="CATQJA010002543">
    <property type="protein sequence ID" value="CAJ0571159.1"/>
    <property type="molecule type" value="Genomic_DNA"/>
</dbReference>
<evidence type="ECO:0000313" key="2">
    <source>
        <dbReference type="EMBL" id="CAJ0571159.1"/>
    </source>
</evidence>